<comment type="caution">
    <text evidence="5">The sequence shown here is derived from an EMBL/GenBank/DDBJ whole genome shotgun (WGS) entry which is preliminary data.</text>
</comment>
<evidence type="ECO:0000259" key="4">
    <source>
        <dbReference type="PROSITE" id="PS50893"/>
    </source>
</evidence>
<evidence type="ECO:0000256" key="1">
    <source>
        <dbReference type="ARBA" id="ARBA00022448"/>
    </source>
</evidence>
<dbReference type="Pfam" id="PF00005">
    <property type="entry name" value="ABC_tran"/>
    <property type="match status" value="1"/>
</dbReference>
<dbReference type="PANTHER" id="PTHR42788:SF13">
    <property type="entry name" value="ALIPHATIC SULFONATES IMPORT ATP-BINDING PROTEIN SSUB"/>
    <property type="match status" value="1"/>
</dbReference>
<dbReference type="PROSITE" id="PS00211">
    <property type="entry name" value="ABC_TRANSPORTER_1"/>
    <property type="match status" value="1"/>
</dbReference>
<name>A0ABS4EXW1_9CLOT</name>
<organism evidence="5 6">
    <name type="scientific">Clostridium moniliforme</name>
    <dbReference type="NCBI Taxonomy" id="39489"/>
    <lineage>
        <taxon>Bacteria</taxon>
        <taxon>Bacillati</taxon>
        <taxon>Bacillota</taxon>
        <taxon>Clostridia</taxon>
        <taxon>Eubacteriales</taxon>
        <taxon>Clostridiaceae</taxon>
        <taxon>Clostridium</taxon>
    </lineage>
</organism>
<dbReference type="RefSeq" id="WP_209795559.1">
    <property type="nucleotide sequence ID" value="NZ_JAGGJZ010000001.1"/>
</dbReference>
<keyword evidence="3 5" id="KW-0067">ATP-binding</keyword>
<accession>A0ABS4EXW1</accession>
<gene>
    <name evidence="5" type="ORF">J2Z53_000414</name>
</gene>
<dbReference type="InterPro" id="IPR017871">
    <property type="entry name" value="ABC_transporter-like_CS"/>
</dbReference>
<dbReference type="InterPro" id="IPR003439">
    <property type="entry name" value="ABC_transporter-like_ATP-bd"/>
</dbReference>
<keyword evidence="2" id="KW-0547">Nucleotide-binding</keyword>
<dbReference type="InterPro" id="IPR003593">
    <property type="entry name" value="AAA+_ATPase"/>
</dbReference>
<reference evidence="5 6" key="1">
    <citation type="submission" date="2021-03" db="EMBL/GenBank/DDBJ databases">
        <title>Genomic Encyclopedia of Type Strains, Phase IV (KMG-IV): sequencing the most valuable type-strain genomes for metagenomic binning, comparative biology and taxonomic classification.</title>
        <authorList>
            <person name="Goeker M."/>
        </authorList>
    </citation>
    <scope>NUCLEOTIDE SEQUENCE [LARGE SCALE GENOMIC DNA]</scope>
    <source>
        <strain evidence="5 6">DSM 3984</strain>
    </source>
</reference>
<proteinExistence type="predicted"/>
<dbReference type="PANTHER" id="PTHR42788">
    <property type="entry name" value="TAURINE IMPORT ATP-BINDING PROTEIN-RELATED"/>
    <property type="match status" value="1"/>
</dbReference>
<dbReference type="InterPro" id="IPR027417">
    <property type="entry name" value="P-loop_NTPase"/>
</dbReference>
<feature type="domain" description="ABC transporter" evidence="4">
    <location>
        <begin position="4"/>
        <end position="222"/>
    </location>
</feature>
<evidence type="ECO:0000313" key="6">
    <source>
        <dbReference type="Proteomes" id="UP000783390"/>
    </source>
</evidence>
<keyword evidence="1" id="KW-0813">Transport</keyword>
<evidence type="ECO:0000256" key="3">
    <source>
        <dbReference type="ARBA" id="ARBA00022840"/>
    </source>
</evidence>
<dbReference type="GO" id="GO:0005524">
    <property type="term" value="F:ATP binding"/>
    <property type="evidence" value="ECO:0007669"/>
    <property type="project" value="UniProtKB-KW"/>
</dbReference>
<dbReference type="SMART" id="SM00382">
    <property type="entry name" value="AAA"/>
    <property type="match status" value="1"/>
</dbReference>
<dbReference type="EMBL" id="JAGGJZ010000001">
    <property type="protein sequence ID" value="MBP1888835.1"/>
    <property type="molecule type" value="Genomic_DNA"/>
</dbReference>
<dbReference type="InterPro" id="IPR050166">
    <property type="entry name" value="ABC_transporter_ATP-bind"/>
</dbReference>
<dbReference type="SUPFAM" id="SSF52540">
    <property type="entry name" value="P-loop containing nucleoside triphosphate hydrolases"/>
    <property type="match status" value="1"/>
</dbReference>
<evidence type="ECO:0000256" key="2">
    <source>
        <dbReference type="ARBA" id="ARBA00022741"/>
    </source>
</evidence>
<dbReference type="Proteomes" id="UP000783390">
    <property type="component" value="Unassembled WGS sequence"/>
</dbReference>
<protein>
    <submittedName>
        <fullName evidence="5">NitT/TauT family transport system ATP-binding protein</fullName>
    </submittedName>
</protein>
<keyword evidence="6" id="KW-1185">Reference proteome</keyword>
<sequence>MSKLILKNVCKSFGEKKVLDNFNLVLDNSKINCLIGESGKGKSTILNLISGLLKLDSGTIEGCNLNNVSYIFQEDRLIPWLTVSQNLKLALKNYYKGIDLDNKVLEVLKKVSGEDWVNTYPDKLSGGMKQRINIARALGKPSKVILMDEPFKSLDYKTKYSIMDEFKKIFNEDKRIVIFVTHDVDECIYFQGKVIVVGESPLKVKGVFTEELQKHKGDIINLL</sequence>
<dbReference type="PROSITE" id="PS50893">
    <property type="entry name" value="ABC_TRANSPORTER_2"/>
    <property type="match status" value="1"/>
</dbReference>
<dbReference type="Gene3D" id="3.40.50.300">
    <property type="entry name" value="P-loop containing nucleotide triphosphate hydrolases"/>
    <property type="match status" value="1"/>
</dbReference>
<evidence type="ECO:0000313" key="5">
    <source>
        <dbReference type="EMBL" id="MBP1888835.1"/>
    </source>
</evidence>